<organism evidence="20">
    <name type="scientific">Fagus sylvatica</name>
    <name type="common">Beechnut</name>
    <dbReference type="NCBI Taxonomy" id="28930"/>
    <lineage>
        <taxon>Eukaryota</taxon>
        <taxon>Viridiplantae</taxon>
        <taxon>Streptophyta</taxon>
        <taxon>Embryophyta</taxon>
        <taxon>Tracheophyta</taxon>
        <taxon>Spermatophyta</taxon>
        <taxon>Magnoliopsida</taxon>
        <taxon>eudicotyledons</taxon>
        <taxon>Gunneridae</taxon>
        <taxon>Pentapetalae</taxon>
        <taxon>rosids</taxon>
        <taxon>fabids</taxon>
        <taxon>Fagales</taxon>
        <taxon>Fagaceae</taxon>
        <taxon>Fagus</taxon>
    </lineage>
</organism>
<reference evidence="20" key="1">
    <citation type="submission" date="2018-02" db="EMBL/GenBank/DDBJ databases">
        <authorList>
            <person name="Cohen D.B."/>
            <person name="Kent A.D."/>
        </authorList>
    </citation>
    <scope>NUCLEOTIDE SEQUENCE</scope>
</reference>
<dbReference type="InterPro" id="IPR001245">
    <property type="entry name" value="Ser-Thr/Tyr_kinase_cat_dom"/>
</dbReference>
<dbReference type="GO" id="GO:0005886">
    <property type="term" value="C:plasma membrane"/>
    <property type="evidence" value="ECO:0007669"/>
    <property type="project" value="UniProtKB-SubCell"/>
</dbReference>
<keyword evidence="13" id="KW-0325">Glycoprotein</keyword>
<keyword evidence="10 17" id="KW-0067">ATP-binding</keyword>
<dbReference type="InterPro" id="IPR011009">
    <property type="entry name" value="Kinase-like_dom_sf"/>
</dbReference>
<evidence type="ECO:0000256" key="14">
    <source>
        <dbReference type="ARBA" id="ARBA00023279"/>
    </source>
</evidence>
<dbReference type="Gene3D" id="1.10.510.10">
    <property type="entry name" value="Transferase(Phosphotransferase) domain 1"/>
    <property type="match status" value="1"/>
</dbReference>
<gene>
    <name evidence="20" type="ORF">FSB_LOCUS18309</name>
</gene>
<dbReference type="PANTHER" id="PTHR34590:SF5">
    <property type="entry name" value="OS04G0586500 PROTEIN"/>
    <property type="match status" value="1"/>
</dbReference>
<evidence type="ECO:0000256" key="9">
    <source>
        <dbReference type="ARBA" id="ARBA00022777"/>
    </source>
</evidence>
<dbReference type="SMART" id="SM00220">
    <property type="entry name" value="S_TKc"/>
    <property type="match status" value="1"/>
</dbReference>
<keyword evidence="4" id="KW-0723">Serine/threonine-protein kinase</keyword>
<dbReference type="InterPro" id="IPR000719">
    <property type="entry name" value="Prot_kinase_dom"/>
</dbReference>
<evidence type="ECO:0000256" key="16">
    <source>
        <dbReference type="ARBA" id="ARBA00048679"/>
    </source>
</evidence>
<dbReference type="GO" id="GO:0004714">
    <property type="term" value="F:transmembrane receptor protein tyrosine kinase activity"/>
    <property type="evidence" value="ECO:0007669"/>
    <property type="project" value="InterPro"/>
</dbReference>
<feature type="domain" description="Protein kinase" evidence="19">
    <location>
        <begin position="523"/>
        <end position="796"/>
    </location>
</feature>
<keyword evidence="3" id="KW-1003">Cell membrane</keyword>
<keyword evidence="12 18" id="KW-0472">Membrane</keyword>
<dbReference type="EMBL" id="OIVN01001147">
    <property type="protein sequence ID" value="SPC90427.1"/>
    <property type="molecule type" value="Genomic_DNA"/>
</dbReference>
<evidence type="ECO:0000256" key="6">
    <source>
        <dbReference type="ARBA" id="ARBA00022692"/>
    </source>
</evidence>
<dbReference type="Gene3D" id="2.60.120.430">
    <property type="entry name" value="Galactose-binding lectin"/>
    <property type="match status" value="2"/>
</dbReference>
<evidence type="ECO:0000256" key="3">
    <source>
        <dbReference type="ARBA" id="ARBA00022475"/>
    </source>
</evidence>
<dbReference type="FunFam" id="1.10.510.10:FF:000058">
    <property type="entry name" value="Receptor-like protein kinase FERONIA"/>
    <property type="match status" value="1"/>
</dbReference>
<evidence type="ECO:0000256" key="13">
    <source>
        <dbReference type="ARBA" id="ARBA00023180"/>
    </source>
</evidence>
<keyword evidence="6 18" id="KW-0812">Transmembrane</keyword>
<dbReference type="PROSITE" id="PS00108">
    <property type="entry name" value="PROTEIN_KINASE_ST"/>
    <property type="match status" value="1"/>
</dbReference>
<keyword evidence="8 17" id="KW-0547">Nucleotide-binding</keyword>
<dbReference type="FunFam" id="3.30.200.20:FF:000039">
    <property type="entry name" value="receptor-like protein kinase FERONIA"/>
    <property type="match status" value="1"/>
</dbReference>
<keyword evidence="14" id="KW-0278">Fertilization</keyword>
<dbReference type="EC" id="2.7.11.1" evidence="2"/>
<keyword evidence="11 18" id="KW-1133">Transmembrane helix</keyword>
<dbReference type="AlphaFoldDB" id="A0A2N9FHY3"/>
<evidence type="ECO:0000256" key="7">
    <source>
        <dbReference type="ARBA" id="ARBA00022729"/>
    </source>
</evidence>
<accession>A0A2N9FHY3</accession>
<evidence type="ECO:0000256" key="10">
    <source>
        <dbReference type="ARBA" id="ARBA00022840"/>
    </source>
</evidence>
<keyword evidence="7" id="KW-0732">Signal</keyword>
<sequence length="845" mass="93824">MRNTEKFGLVSLPIFIILYLAFTIQVHVTLADNYVPTENILLSCGGPPVTTDTDGRKWTTDVGSKYLSATGNSKTSKAATQDPSVPKVPYLNARVFYKNFTYSIPIVAGRKFVRLYFNPASYAGLNPSDGIFSVTVGSYTLLKNFSAAQTAKAMNCAFLVKEYSINVDGATLNISFAPSTKAPKAYAFVNGIEIVSMPDIYGSTDGTLEIVGQKSPFYIGNSTALENIYRLNVGGYPISPSHDTGLYRRWEDDLLYIYGAADGVSYSGYPNMMIQYPPSMPTYVAPLDVYSSARSMEPNAQINVNYNLNWVFSVDSGFSYLVRLHFCEIRSIITRINQVVFDIFLYNQTAESQMDVIGWAGVKLGAAGKNGVPVYKDYVVIIPNGSPQQDMWLELHPNTVEKPTHYDVILNGVEIFKVNDSNGNLAGLNPISDVTNPIRDRPPSGDGKIKSRKAIIIGGVSCGIVLVLVIGFFLIAASHRWHGKDSSARVVSLGWHQELERGFTKNLCRHFSFAEINTATKNFDEALLLGVGGFGKVYKGEIDGGATKVAMKRGNPQSDQGVHEFQTEIEMLSKLRHHHLVSLIGYCEENCEMILVYDYMSHGTLREHLYKTQKPPLPWKRRLEICIGAARGLHYLHTGAKYTIIHRDVKTTNILLDENWVAKVSDFGLSKLSPTLDNTHVTTVVKGSFGYMDPEYFLLQQLTTKSDVYSFGVVLFEILCARPVLDPTLPEEEVSLAEWAAHCHKIGILDQIIDPHLKGKIAPECFKRFAKTAVRCVADQGIDRPSMDEVLWNLEFSVLLQDSANESHKGIGSKIHIEEVPFVPNKWKDDLDASPTFDGHRESTC</sequence>
<evidence type="ECO:0000256" key="15">
    <source>
        <dbReference type="ARBA" id="ARBA00047899"/>
    </source>
</evidence>
<dbReference type="FunFam" id="2.60.120.430:FF:000007">
    <property type="entry name" value="FERONIA receptor-like kinase"/>
    <property type="match status" value="1"/>
</dbReference>
<evidence type="ECO:0000256" key="12">
    <source>
        <dbReference type="ARBA" id="ARBA00023136"/>
    </source>
</evidence>
<evidence type="ECO:0000256" key="2">
    <source>
        <dbReference type="ARBA" id="ARBA00012513"/>
    </source>
</evidence>
<dbReference type="FunFam" id="2.60.120.430:FF:000003">
    <property type="entry name" value="FERONIA receptor-like kinase"/>
    <property type="match status" value="1"/>
</dbReference>
<dbReference type="InterPro" id="IPR008271">
    <property type="entry name" value="Ser/Thr_kinase_AS"/>
</dbReference>
<protein>
    <recommendedName>
        <fullName evidence="2">non-specific serine/threonine protein kinase</fullName>
        <ecNumber evidence="2">2.7.11.1</ecNumber>
    </recommendedName>
</protein>
<dbReference type="InterPro" id="IPR017441">
    <property type="entry name" value="Protein_kinase_ATP_BS"/>
</dbReference>
<evidence type="ECO:0000256" key="8">
    <source>
        <dbReference type="ARBA" id="ARBA00022741"/>
    </source>
</evidence>
<dbReference type="Pfam" id="PF12819">
    <property type="entry name" value="Malectin_like"/>
    <property type="match status" value="1"/>
</dbReference>
<evidence type="ECO:0000256" key="11">
    <source>
        <dbReference type="ARBA" id="ARBA00022989"/>
    </source>
</evidence>
<evidence type="ECO:0000259" key="19">
    <source>
        <dbReference type="PROSITE" id="PS50011"/>
    </source>
</evidence>
<dbReference type="SUPFAM" id="SSF56112">
    <property type="entry name" value="Protein kinase-like (PK-like)"/>
    <property type="match status" value="1"/>
</dbReference>
<dbReference type="Gene3D" id="3.30.200.20">
    <property type="entry name" value="Phosphorylase Kinase, domain 1"/>
    <property type="match status" value="1"/>
</dbReference>
<evidence type="ECO:0000256" key="5">
    <source>
        <dbReference type="ARBA" id="ARBA00022679"/>
    </source>
</evidence>
<keyword evidence="5" id="KW-0808">Transferase</keyword>
<feature type="binding site" evidence="17">
    <location>
        <position position="552"/>
    </location>
    <ligand>
        <name>ATP</name>
        <dbReference type="ChEBI" id="CHEBI:30616"/>
    </ligand>
</feature>
<evidence type="ECO:0000313" key="20">
    <source>
        <dbReference type="EMBL" id="SPC90427.1"/>
    </source>
</evidence>
<dbReference type="CDD" id="cd14066">
    <property type="entry name" value="STKc_IRAK"/>
    <property type="match status" value="1"/>
</dbReference>
<dbReference type="PANTHER" id="PTHR34590">
    <property type="entry name" value="OS03G0124300 PROTEIN-RELATED"/>
    <property type="match status" value="1"/>
</dbReference>
<dbReference type="InterPro" id="IPR045272">
    <property type="entry name" value="ANXUR1/2-like"/>
</dbReference>
<comment type="subcellular location">
    <subcellularLocation>
        <location evidence="1">Cell membrane</location>
        <topology evidence="1">Single-pass type I membrane protein</topology>
    </subcellularLocation>
</comment>
<evidence type="ECO:0000256" key="17">
    <source>
        <dbReference type="PROSITE-ProRule" id="PRU10141"/>
    </source>
</evidence>
<evidence type="ECO:0000256" key="4">
    <source>
        <dbReference type="ARBA" id="ARBA00022527"/>
    </source>
</evidence>
<dbReference type="GO" id="GO:0005524">
    <property type="term" value="F:ATP binding"/>
    <property type="evidence" value="ECO:0007669"/>
    <property type="project" value="UniProtKB-UniRule"/>
</dbReference>
<dbReference type="PROSITE" id="PS50011">
    <property type="entry name" value="PROTEIN_KINASE_DOM"/>
    <property type="match status" value="1"/>
</dbReference>
<feature type="transmembrane region" description="Helical" evidence="18">
    <location>
        <begin position="454"/>
        <end position="477"/>
    </location>
</feature>
<comment type="catalytic activity">
    <reaction evidence="16">
        <text>L-seryl-[protein] + ATP = O-phospho-L-seryl-[protein] + ADP + H(+)</text>
        <dbReference type="Rhea" id="RHEA:17989"/>
        <dbReference type="Rhea" id="RHEA-COMP:9863"/>
        <dbReference type="Rhea" id="RHEA-COMP:11604"/>
        <dbReference type="ChEBI" id="CHEBI:15378"/>
        <dbReference type="ChEBI" id="CHEBI:29999"/>
        <dbReference type="ChEBI" id="CHEBI:30616"/>
        <dbReference type="ChEBI" id="CHEBI:83421"/>
        <dbReference type="ChEBI" id="CHEBI:456216"/>
        <dbReference type="EC" id="2.7.11.1"/>
    </reaction>
</comment>
<proteinExistence type="predicted"/>
<comment type="catalytic activity">
    <reaction evidence="15">
        <text>L-threonyl-[protein] + ATP = O-phospho-L-threonyl-[protein] + ADP + H(+)</text>
        <dbReference type="Rhea" id="RHEA:46608"/>
        <dbReference type="Rhea" id="RHEA-COMP:11060"/>
        <dbReference type="Rhea" id="RHEA-COMP:11605"/>
        <dbReference type="ChEBI" id="CHEBI:15378"/>
        <dbReference type="ChEBI" id="CHEBI:30013"/>
        <dbReference type="ChEBI" id="CHEBI:30616"/>
        <dbReference type="ChEBI" id="CHEBI:61977"/>
        <dbReference type="ChEBI" id="CHEBI:456216"/>
        <dbReference type="EC" id="2.7.11.1"/>
    </reaction>
</comment>
<dbReference type="InterPro" id="IPR024788">
    <property type="entry name" value="Malectin-like_Carb-bd_dom"/>
</dbReference>
<dbReference type="Pfam" id="PF07714">
    <property type="entry name" value="PK_Tyr_Ser-Thr"/>
    <property type="match status" value="1"/>
</dbReference>
<evidence type="ECO:0000256" key="1">
    <source>
        <dbReference type="ARBA" id="ARBA00004251"/>
    </source>
</evidence>
<keyword evidence="9" id="KW-0418">Kinase</keyword>
<dbReference type="GO" id="GO:0004674">
    <property type="term" value="F:protein serine/threonine kinase activity"/>
    <property type="evidence" value="ECO:0007669"/>
    <property type="project" value="UniProtKB-KW"/>
</dbReference>
<dbReference type="PROSITE" id="PS00107">
    <property type="entry name" value="PROTEIN_KINASE_ATP"/>
    <property type="match status" value="1"/>
</dbReference>
<evidence type="ECO:0000256" key="18">
    <source>
        <dbReference type="SAM" id="Phobius"/>
    </source>
</evidence>
<name>A0A2N9FHY3_FAGSY</name>